<gene>
    <name evidence="2" type="ORF">Tci_888371</name>
</gene>
<proteinExistence type="predicted"/>
<keyword evidence="2" id="KW-0547">Nucleotide-binding</keyword>
<reference evidence="2" key="1">
    <citation type="journal article" date="2019" name="Sci. Rep.">
        <title>Draft genome of Tanacetum cinerariifolium, the natural source of mosquito coil.</title>
        <authorList>
            <person name="Yamashiro T."/>
            <person name="Shiraishi A."/>
            <person name="Satake H."/>
            <person name="Nakayama K."/>
        </authorList>
    </citation>
    <scope>NUCLEOTIDE SEQUENCE</scope>
</reference>
<evidence type="ECO:0000256" key="1">
    <source>
        <dbReference type="SAM" id="MobiDB-lite"/>
    </source>
</evidence>
<keyword evidence="2" id="KW-0378">Hydrolase</keyword>
<name>A0A699U0T7_TANCI</name>
<comment type="caution">
    <text evidence="2">The sequence shown here is derived from an EMBL/GenBank/DDBJ whole genome shotgun (WGS) entry which is preliminary data.</text>
</comment>
<protein>
    <submittedName>
        <fullName evidence="2">DExH-box ATP-dependent RNA helicase DExH10-like</fullName>
    </submittedName>
</protein>
<organism evidence="2">
    <name type="scientific">Tanacetum cinerariifolium</name>
    <name type="common">Dalmatian daisy</name>
    <name type="synonym">Chrysanthemum cinerariifolium</name>
    <dbReference type="NCBI Taxonomy" id="118510"/>
    <lineage>
        <taxon>Eukaryota</taxon>
        <taxon>Viridiplantae</taxon>
        <taxon>Streptophyta</taxon>
        <taxon>Embryophyta</taxon>
        <taxon>Tracheophyta</taxon>
        <taxon>Spermatophyta</taxon>
        <taxon>Magnoliopsida</taxon>
        <taxon>eudicotyledons</taxon>
        <taxon>Gunneridae</taxon>
        <taxon>Pentapetalae</taxon>
        <taxon>asterids</taxon>
        <taxon>campanulids</taxon>
        <taxon>Asterales</taxon>
        <taxon>Asteraceae</taxon>
        <taxon>Asteroideae</taxon>
        <taxon>Anthemideae</taxon>
        <taxon>Anthemidinae</taxon>
        <taxon>Tanacetum</taxon>
    </lineage>
</organism>
<feature type="region of interest" description="Disordered" evidence="1">
    <location>
        <begin position="1"/>
        <end position="41"/>
    </location>
</feature>
<keyword evidence="2" id="KW-0347">Helicase</keyword>
<dbReference type="GO" id="GO:0004386">
    <property type="term" value="F:helicase activity"/>
    <property type="evidence" value="ECO:0007669"/>
    <property type="project" value="UniProtKB-KW"/>
</dbReference>
<accession>A0A699U0T7</accession>
<sequence length="41" mass="4715">MENVRNAEKRKSPEESSDLVDAKTKNEELASKKQHERDLCA</sequence>
<evidence type="ECO:0000313" key="2">
    <source>
        <dbReference type="EMBL" id="GFD16402.1"/>
    </source>
</evidence>
<dbReference type="EMBL" id="BKCJ011293079">
    <property type="protein sequence ID" value="GFD16402.1"/>
    <property type="molecule type" value="Genomic_DNA"/>
</dbReference>
<dbReference type="AlphaFoldDB" id="A0A699U0T7"/>
<keyword evidence="2" id="KW-0067">ATP-binding</keyword>
<feature type="non-terminal residue" evidence="2">
    <location>
        <position position="1"/>
    </location>
</feature>